<feature type="transmembrane region" description="Helical" evidence="1">
    <location>
        <begin position="6"/>
        <end position="22"/>
    </location>
</feature>
<proteinExistence type="predicted"/>
<name>A0A329QY38_9ACTN</name>
<reference evidence="2 3" key="1">
    <citation type="submission" date="2018-06" db="EMBL/GenBank/DDBJ databases">
        <title>Phytoactinopolyspora halophila sp. nov., a novel halophilic actinomycete isolated from a saline soil in China.</title>
        <authorList>
            <person name="Tang S.-K."/>
        </authorList>
    </citation>
    <scope>NUCLEOTIDE SEQUENCE [LARGE SCALE GENOMIC DNA]</scope>
    <source>
        <strain evidence="2 3">YIM 96934</strain>
    </source>
</reference>
<organism evidence="2 3">
    <name type="scientific">Phytoactinopolyspora halophila</name>
    <dbReference type="NCBI Taxonomy" id="1981511"/>
    <lineage>
        <taxon>Bacteria</taxon>
        <taxon>Bacillati</taxon>
        <taxon>Actinomycetota</taxon>
        <taxon>Actinomycetes</taxon>
        <taxon>Jiangellales</taxon>
        <taxon>Jiangellaceae</taxon>
        <taxon>Phytoactinopolyspora</taxon>
    </lineage>
</organism>
<keyword evidence="1" id="KW-0812">Transmembrane</keyword>
<keyword evidence="3" id="KW-1185">Reference proteome</keyword>
<evidence type="ECO:0000256" key="1">
    <source>
        <dbReference type="SAM" id="Phobius"/>
    </source>
</evidence>
<keyword evidence="1" id="KW-0472">Membrane</keyword>
<protein>
    <submittedName>
        <fullName evidence="2">Uncharacterized protein</fullName>
    </submittedName>
</protein>
<gene>
    <name evidence="2" type="ORF">DPM12_07800</name>
</gene>
<evidence type="ECO:0000313" key="2">
    <source>
        <dbReference type="EMBL" id="RAW15558.1"/>
    </source>
</evidence>
<dbReference type="EMBL" id="QMIG01000005">
    <property type="protein sequence ID" value="RAW15558.1"/>
    <property type="molecule type" value="Genomic_DNA"/>
</dbReference>
<comment type="caution">
    <text evidence="2">The sequence shown here is derived from an EMBL/GenBank/DDBJ whole genome shotgun (WGS) entry which is preliminary data.</text>
</comment>
<accession>A0A329QY38</accession>
<sequence length="189" mass="19904">MLAAAGVAAVALVAWWAAGWLVNLEWTGGADARVPVVVGAPLLGSVLVSAGLEGKDEEFERSLAVRWPVFRSIHVAGAALAIGAPLAVTGLWEPRVYGAFELVRNTLGFLGLVTLAAVVVGARLAWFLPFGFAGVIYIATPQPLTEATAWWTWPVQQWSSGVAAWTAAALFVVGTLAYVVLGSRRAHSR</sequence>
<dbReference type="AlphaFoldDB" id="A0A329QY38"/>
<feature type="transmembrane region" description="Helical" evidence="1">
    <location>
        <begin position="72"/>
        <end position="92"/>
    </location>
</feature>
<keyword evidence="1" id="KW-1133">Transmembrane helix</keyword>
<evidence type="ECO:0000313" key="3">
    <source>
        <dbReference type="Proteomes" id="UP000250462"/>
    </source>
</evidence>
<feature type="transmembrane region" description="Helical" evidence="1">
    <location>
        <begin position="112"/>
        <end position="138"/>
    </location>
</feature>
<dbReference type="Proteomes" id="UP000250462">
    <property type="component" value="Unassembled WGS sequence"/>
</dbReference>
<feature type="transmembrane region" description="Helical" evidence="1">
    <location>
        <begin position="158"/>
        <end position="181"/>
    </location>
</feature>